<dbReference type="RefSeq" id="WP_154143287.1">
    <property type="nucleotide sequence ID" value="NZ_CP046027.1"/>
</dbReference>
<dbReference type="EMBL" id="WJXO01000001">
    <property type="protein sequence ID" value="MRN39057.1"/>
    <property type="molecule type" value="Genomic_DNA"/>
</dbReference>
<organism evidence="1 2">
    <name type="scientific">Neisseria brasiliensis</name>
    <dbReference type="NCBI Taxonomy" id="2666100"/>
    <lineage>
        <taxon>Bacteria</taxon>
        <taxon>Pseudomonadati</taxon>
        <taxon>Pseudomonadota</taxon>
        <taxon>Betaproteobacteria</taxon>
        <taxon>Neisseriales</taxon>
        <taxon>Neisseriaceae</taxon>
        <taxon>Neisseria</taxon>
    </lineage>
</organism>
<evidence type="ECO:0000313" key="1">
    <source>
        <dbReference type="EMBL" id="MRN39057.1"/>
    </source>
</evidence>
<protein>
    <submittedName>
        <fullName evidence="1">Uncharacterized protein</fullName>
    </submittedName>
</protein>
<dbReference type="AlphaFoldDB" id="A0A5Q3S551"/>
<proteinExistence type="predicted"/>
<comment type="caution">
    <text evidence="1">The sequence shown here is derived from an EMBL/GenBank/DDBJ whole genome shotgun (WGS) entry which is preliminary data.</text>
</comment>
<gene>
    <name evidence="1" type="ORF">GJU80_11380</name>
</gene>
<keyword evidence="2" id="KW-1185">Reference proteome</keyword>
<name>A0A5Q3S551_9NEIS</name>
<accession>A0A5Q3S551</accession>
<evidence type="ECO:0000313" key="2">
    <source>
        <dbReference type="Proteomes" id="UP000486297"/>
    </source>
</evidence>
<sequence length="241" mass="28090">MLPHNHPLFMTTQQQDLIYRMQQSGCAFQFSVKKWPQATAPTEADHQAAVIAFFENVIRPQYDDLRQKVHTENLHKLHNIRAHPNPKSHQQDQQRLLKKMADDDAYFTLRLMPERMSCAPLPPLSPQQAYDEMSLNHVEYTQNWGAQLCHQFIHPPYELQNIDEAARLALWLDFCDLCGLNQSQAKILDWVSHQAYADDFQENSLFSNYFDEGLDWWGVWCLSVYNPDNQTLAVITASEND</sequence>
<reference evidence="1" key="1">
    <citation type="journal article" name="Emerg. Infect. Dis.">
        <title>Two cases of a newly characterized neisseria species.</title>
        <authorList>
            <person name="Mustapha M."/>
            <person name="Lemos A.P.S."/>
            <person name="Harrison L.H."/>
            <person name="Vantyne D."/>
            <person name="Sacchi C.T."/>
        </authorList>
    </citation>
    <scope>NUCLEOTIDE SEQUENCE</scope>
    <source>
        <strain evidence="1">N.95.16</strain>
    </source>
</reference>
<dbReference type="Proteomes" id="UP000486297">
    <property type="component" value="Unassembled WGS sequence"/>
</dbReference>